<name>A0A1M6UMG7_9BACL</name>
<reference evidence="2" key="1">
    <citation type="submission" date="2016-11" db="EMBL/GenBank/DDBJ databases">
        <authorList>
            <person name="Varghese N."/>
            <person name="Submissions S."/>
        </authorList>
    </citation>
    <scope>NUCLEOTIDE SEQUENCE [LARGE SCALE GENOMIC DNA]</scope>
    <source>
        <strain evidence="2">USBA-503</strain>
    </source>
</reference>
<dbReference type="STRING" id="1830138.SAMN05443507_12038"/>
<protein>
    <submittedName>
        <fullName evidence="1">Uncharacterized protein</fullName>
    </submittedName>
</protein>
<sequence length="50" mass="5587">MSQLHTFTKGVSAHVRTRRDNQFGVQTLGVGIGPTVYGLGRRASVRLFQW</sequence>
<evidence type="ECO:0000313" key="1">
    <source>
        <dbReference type="EMBL" id="SHK70465.1"/>
    </source>
</evidence>
<proteinExistence type="predicted"/>
<dbReference type="Proteomes" id="UP000184016">
    <property type="component" value="Unassembled WGS sequence"/>
</dbReference>
<dbReference type="EMBL" id="FRAF01000020">
    <property type="protein sequence ID" value="SHK70465.1"/>
    <property type="molecule type" value="Genomic_DNA"/>
</dbReference>
<accession>A0A1M6UMG7</accession>
<keyword evidence="2" id="KW-1185">Reference proteome</keyword>
<gene>
    <name evidence="1" type="ORF">SAMN05443507_12038</name>
</gene>
<evidence type="ECO:0000313" key="2">
    <source>
        <dbReference type="Proteomes" id="UP000184016"/>
    </source>
</evidence>
<dbReference type="AlphaFoldDB" id="A0A1M6UMG7"/>
<dbReference type="RefSeq" id="WP_207549753.1">
    <property type="nucleotide sequence ID" value="NZ_FRAF01000020.1"/>
</dbReference>
<organism evidence="1 2">
    <name type="scientific">Alicyclobacillus tolerans</name>
    <dbReference type="NCBI Taxonomy" id="90970"/>
    <lineage>
        <taxon>Bacteria</taxon>
        <taxon>Bacillati</taxon>
        <taxon>Bacillota</taxon>
        <taxon>Bacilli</taxon>
        <taxon>Bacillales</taxon>
        <taxon>Alicyclobacillaceae</taxon>
        <taxon>Alicyclobacillus</taxon>
    </lineage>
</organism>